<dbReference type="Gene3D" id="3.40.50.720">
    <property type="entry name" value="NAD(P)-binding Rossmann-like Domain"/>
    <property type="match status" value="1"/>
</dbReference>
<feature type="transmembrane region" description="Helical" evidence="7">
    <location>
        <begin position="84"/>
        <end position="105"/>
    </location>
</feature>
<dbReference type="KEGG" id="parq:DSM112329_03029"/>
<evidence type="ECO:0000256" key="5">
    <source>
        <dbReference type="ARBA" id="ARBA00022989"/>
    </source>
</evidence>
<keyword evidence="4 7" id="KW-0812">Transmembrane</keyword>
<comment type="similarity">
    <text evidence="2">Belongs to the bacterial sugar transferase family.</text>
</comment>
<keyword evidence="5 7" id="KW-1133">Transmembrane helix</keyword>
<dbReference type="RefSeq" id="WP_354697403.1">
    <property type="nucleotide sequence ID" value="NZ_CP114014.1"/>
</dbReference>
<evidence type="ECO:0000259" key="8">
    <source>
        <dbReference type="Pfam" id="PF02397"/>
    </source>
</evidence>
<evidence type="ECO:0000313" key="9">
    <source>
        <dbReference type="EMBL" id="XAY06166.1"/>
    </source>
</evidence>
<dbReference type="Pfam" id="PF13727">
    <property type="entry name" value="CoA_binding_3"/>
    <property type="match status" value="1"/>
</dbReference>
<gene>
    <name evidence="9" type="primary">gumD</name>
    <name evidence="9" type="ORF">DSM112329_03029</name>
</gene>
<evidence type="ECO:0000256" key="3">
    <source>
        <dbReference type="ARBA" id="ARBA00022679"/>
    </source>
</evidence>
<keyword evidence="6 7" id="KW-0472">Membrane</keyword>
<comment type="subcellular location">
    <subcellularLocation>
        <location evidence="1">Membrane</location>
        <topology evidence="1">Multi-pass membrane protein</topology>
    </subcellularLocation>
</comment>
<dbReference type="PANTHER" id="PTHR30576:SF10">
    <property type="entry name" value="SLL5057 PROTEIN"/>
    <property type="match status" value="1"/>
</dbReference>
<proteinExistence type="inferred from homology"/>
<evidence type="ECO:0000256" key="2">
    <source>
        <dbReference type="ARBA" id="ARBA00006464"/>
    </source>
</evidence>
<dbReference type="NCBIfam" id="TIGR03025">
    <property type="entry name" value="EPS_sugtrans"/>
    <property type="match status" value="1"/>
</dbReference>
<dbReference type="GO" id="GO:0016020">
    <property type="term" value="C:membrane"/>
    <property type="evidence" value="ECO:0007669"/>
    <property type="project" value="UniProtKB-SubCell"/>
</dbReference>
<feature type="transmembrane region" description="Helical" evidence="7">
    <location>
        <begin position="311"/>
        <end position="335"/>
    </location>
</feature>
<dbReference type="EMBL" id="CP114014">
    <property type="protein sequence ID" value="XAY06166.1"/>
    <property type="molecule type" value="Genomic_DNA"/>
</dbReference>
<feature type="transmembrane region" description="Helical" evidence="7">
    <location>
        <begin position="57"/>
        <end position="78"/>
    </location>
</feature>
<dbReference type="GO" id="GO:0089702">
    <property type="term" value="F:undecaprenyl-phosphate glucose phosphotransferase activity"/>
    <property type="evidence" value="ECO:0007669"/>
    <property type="project" value="UniProtKB-EC"/>
</dbReference>
<keyword evidence="3 9" id="KW-0808">Transferase</keyword>
<dbReference type="InterPro" id="IPR036291">
    <property type="entry name" value="NAD(P)-bd_dom_sf"/>
</dbReference>
<sequence length="502" mass="54406">MASIEEIGLHALVPTVPGGQRVGDLDDLGSTSSGGFTPTLLMPGNQRVSSRDRWTRTALVGADLVGLVVAATFAVAVTGPAGEAFVLIAATGLALVLVQLFGLYARDAVVLRAGMLDELPRLLQALTFAAGLVVVVGPEVATVSTGLVTAWWGAGCATIPVSRKVARTVVRRHTSNDRVLIIGSGRIADLIASKADKHRELGLEIVGCIDAVGNGPRLLSTLPQLGSLNDIDHVIETERIDSVVIAFSAVPHDDLLDAIRRCKRRRVKISVVPRLFEVIGSRVELHDIEGLTLLGLRGPDRSRGALTAKRIMDVGGATAALILLAPLMAAIAVAVRLTSHGPVVFRQERIGRGQRPFSMYKFRTMVQDADLRKAEIQHLNECAGGKMFKIAHDPRVTRVGRFLRATSLDELPQFVNVLLGEMSIVGPRPLIREENDAVLGWHRTRLDLTPGLTGPWQVMGRQHVPFDEMVKLDYLYVAEWSLWNDIKLMLRTVPVMVRRTGA</sequence>
<dbReference type="Pfam" id="PF02397">
    <property type="entry name" value="Bac_transf"/>
    <property type="match status" value="1"/>
</dbReference>
<dbReference type="SUPFAM" id="SSF51735">
    <property type="entry name" value="NAD(P)-binding Rossmann-fold domains"/>
    <property type="match status" value="1"/>
</dbReference>
<evidence type="ECO:0000256" key="4">
    <source>
        <dbReference type="ARBA" id="ARBA00022692"/>
    </source>
</evidence>
<accession>A0AAU7AX22</accession>
<reference evidence="9" key="1">
    <citation type="submission" date="2022-12" db="EMBL/GenBank/DDBJ databases">
        <title>Paraconexibacter alkalitolerans sp. nov. and Baekduia alba sp. nov., isolated from soil and emended description of the genera Paraconexibacter (Chun et al., 2020) and Baekduia (An et al., 2020).</title>
        <authorList>
            <person name="Vieira S."/>
            <person name="Huber K.J."/>
            <person name="Geppert A."/>
            <person name="Wolf J."/>
            <person name="Neumann-Schaal M."/>
            <person name="Muesken M."/>
            <person name="Overmann J."/>
        </authorList>
    </citation>
    <scope>NUCLEOTIDE SEQUENCE</scope>
    <source>
        <strain evidence="9">AEG42_29</strain>
    </source>
</reference>
<dbReference type="EC" id="2.7.8.31" evidence="9"/>
<dbReference type="AlphaFoldDB" id="A0AAU7AX22"/>
<name>A0AAU7AX22_9ACTN</name>
<evidence type="ECO:0000256" key="7">
    <source>
        <dbReference type="SAM" id="Phobius"/>
    </source>
</evidence>
<evidence type="ECO:0000256" key="6">
    <source>
        <dbReference type="ARBA" id="ARBA00023136"/>
    </source>
</evidence>
<evidence type="ECO:0000256" key="1">
    <source>
        <dbReference type="ARBA" id="ARBA00004141"/>
    </source>
</evidence>
<dbReference type="PANTHER" id="PTHR30576">
    <property type="entry name" value="COLANIC BIOSYNTHESIS UDP-GLUCOSE LIPID CARRIER TRANSFERASE"/>
    <property type="match status" value="1"/>
</dbReference>
<organism evidence="9">
    <name type="scientific">Paraconexibacter sp. AEG42_29</name>
    <dbReference type="NCBI Taxonomy" id="2997339"/>
    <lineage>
        <taxon>Bacteria</taxon>
        <taxon>Bacillati</taxon>
        <taxon>Actinomycetota</taxon>
        <taxon>Thermoleophilia</taxon>
        <taxon>Solirubrobacterales</taxon>
        <taxon>Paraconexibacteraceae</taxon>
        <taxon>Paraconexibacter</taxon>
    </lineage>
</organism>
<feature type="domain" description="Bacterial sugar transferase" evidence="8">
    <location>
        <begin position="309"/>
        <end position="497"/>
    </location>
</feature>
<dbReference type="InterPro" id="IPR003362">
    <property type="entry name" value="Bact_transf"/>
</dbReference>
<protein>
    <submittedName>
        <fullName evidence="9">UDP-glucose:undecaprenyl-phosphate glucose-1-phosphate transferase</fullName>
        <ecNumber evidence="9">2.7.8.31</ecNumber>
    </submittedName>
</protein>
<dbReference type="InterPro" id="IPR017475">
    <property type="entry name" value="EPS_sugar_tfrase"/>
</dbReference>